<dbReference type="Proteomes" id="UP000178583">
    <property type="component" value="Unassembled WGS sequence"/>
</dbReference>
<accession>A0A1F5E801</accession>
<protein>
    <submittedName>
        <fullName evidence="1">Uncharacterized protein</fullName>
    </submittedName>
</protein>
<evidence type="ECO:0000313" key="1">
    <source>
        <dbReference type="EMBL" id="OGD63527.1"/>
    </source>
</evidence>
<comment type="caution">
    <text evidence="1">The sequence shown here is derived from an EMBL/GenBank/DDBJ whole genome shotgun (WGS) entry which is preliminary data.</text>
</comment>
<name>A0A1F5E801_9BACT</name>
<dbReference type="AlphaFoldDB" id="A0A1F5E801"/>
<evidence type="ECO:0000313" key="2">
    <source>
        <dbReference type="Proteomes" id="UP000178583"/>
    </source>
</evidence>
<organism evidence="1 2">
    <name type="scientific">Candidatus Berkelbacteria bacterium RIFOXYA2_FULL_43_10</name>
    <dbReference type="NCBI Taxonomy" id="1797472"/>
    <lineage>
        <taxon>Bacteria</taxon>
        <taxon>Candidatus Berkelbacteria</taxon>
    </lineage>
</organism>
<reference evidence="1 2" key="1">
    <citation type="journal article" date="2016" name="Nat. Commun.">
        <title>Thousands of microbial genomes shed light on interconnected biogeochemical processes in an aquifer system.</title>
        <authorList>
            <person name="Anantharaman K."/>
            <person name="Brown C.T."/>
            <person name="Hug L.A."/>
            <person name="Sharon I."/>
            <person name="Castelle C.J."/>
            <person name="Probst A.J."/>
            <person name="Thomas B.C."/>
            <person name="Singh A."/>
            <person name="Wilkins M.J."/>
            <person name="Karaoz U."/>
            <person name="Brodie E.L."/>
            <person name="Williams K.H."/>
            <person name="Hubbard S.S."/>
            <person name="Banfield J.F."/>
        </authorList>
    </citation>
    <scope>NUCLEOTIDE SEQUENCE [LARGE SCALE GENOMIC DNA]</scope>
</reference>
<sequence>MILVVSLKFIMSQKGKPRRSSPDIAPVTRQLAELAVGHTGMSYQIVESHMRQYEFHIWEFAFEDPVSLLRAIDRIASDLEVAFMMEKDKASVGFSGLLGEQYRQARDALLAERAPTPVPI</sequence>
<dbReference type="EMBL" id="MEZY01000034">
    <property type="protein sequence ID" value="OGD63527.1"/>
    <property type="molecule type" value="Genomic_DNA"/>
</dbReference>
<proteinExistence type="predicted"/>
<gene>
    <name evidence="1" type="ORF">A2215_02300</name>
</gene>